<name>A0A3B4A5Z1_9GOBI</name>
<dbReference type="GO" id="GO:0005929">
    <property type="term" value="C:cilium"/>
    <property type="evidence" value="ECO:0007669"/>
    <property type="project" value="TreeGrafter"/>
</dbReference>
<proteinExistence type="predicted"/>
<keyword evidence="3" id="KW-1185">Reference proteome</keyword>
<dbReference type="PANTHER" id="PTHR16275:SF8">
    <property type="entry name" value="COILED-COIL DOMAIN-CONTAINING PROTEIN 40"/>
    <property type="match status" value="1"/>
</dbReference>
<feature type="coiled-coil region" evidence="1">
    <location>
        <begin position="431"/>
        <end position="493"/>
    </location>
</feature>
<reference evidence="2" key="2">
    <citation type="submission" date="2025-09" db="UniProtKB">
        <authorList>
            <consortium name="Ensembl"/>
        </authorList>
    </citation>
    <scope>IDENTIFICATION</scope>
</reference>
<dbReference type="InterPro" id="IPR037386">
    <property type="entry name" value="CCDC40"/>
</dbReference>
<evidence type="ECO:0000256" key="1">
    <source>
        <dbReference type="SAM" id="Coils"/>
    </source>
</evidence>
<protein>
    <recommendedName>
        <fullName evidence="4">Coiled-coil domain containing 40</fullName>
    </recommendedName>
</protein>
<evidence type="ECO:0008006" key="4">
    <source>
        <dbReference type="Google" id="ProtNLM"/>
    </source>
</evidence>
<keyword evidence="1" id="KW-0175">Coiled coil</keyword>
<accession>A0A3B4A5Z1</accession>
<dbReference type="Ensembl" id="ENSPMGT00000013311.1">
    <property type="protein sequence ID" value="ENSPMGP00000012472.1"/>
    <property type="gene ID" value="ENSPMGG00000010287.1"/>
</dbReference>
<dbReference type="PANTHER" id="PTHR16275">
    <property type="entry name" value="COILED-COIL DOMAIN-CONTAINING PROTEIN 40"/>
    <property type="match status" value="1"/>
</dbReference>
<feature type="coiled-coil region" evidence="1">
    <location>
        <begin position="591"/>
        <end position="632"/>
    </location>
</feature>
<dbReference type="GO" id="GO:0001947">
    <property type="term" value="P:heart looping"/>
    <property type="evidence" value="ECO:0007669"/>
    <property type="project" value="TreeGrafter"/>
</dbReference>
<dbReference type="STRING" id="409849.ENSPMGP00000012472"/>
<dbReference type="GO" id="GO:0035082">
    <property type="term" value="P:axoneme assembly"/>
    <property type="evidence" value="ECO:0007669"/>
    <property type="project" value="InterPro"/>
</dbReference>
<dbReference type="GO" id="GO:0060287">
    <property type="term" value="P:epithelial cilium movement involved in determination of left/right asymmetry"/>
    <property type="evidence" value="ECO:0007669"/>
    <property type="project" value="TreeGrafter"/>
</dbReference>
<dbReference type="GO" id="GO:0005737">
    <property type="term" value="C:cytoplasm"/>
    <property type="evidence" value="ECO:0007669"/>
    <property type="project" value="TreeGrafter"/>
</dbReference>
<feature type="coiled-coil region" evidence="1">
    <location>
        <begin position="270"/>
        <end position="306"/>
    </location>
</feature>
<organism evidence="2 3">
    <name type="scientific">Periophthalmus magnuspinnatus</name>
    <dbReference type="NCBI Taxonomy" id="409849"/>
    <lineage>
        <taxon>Eukaryota</taxon>
        <taxon>Metazoa</taxon>
        <taxon>Chordata</taxon>
        <taxon>Craniata</taxon>
        <taxon>Vertebrata</taxon>
        <taxon>Euteleostomi</taxon>
        <taxon>Actinopterygii</taxon>
        <taxon>Neopterygii</taxon>
        <taxon>Teleostei</taxon>
        <taxon>Neoteleostei</taxon>
        <taxon>Acanthomorphata</taxon>
        <taxon>Gobiaria</taxon>
        <taxon>Gobiiformes</taxon>
        <taxon>Gobioidei</taxon>
        <taxon>Gobiidae</taxon>
        <taxon>Oxudercinae</taxon>
        <taxon>Periophthalmus</taxon>
    </lineage>
</organism>
<dbReference type="GO" id="GO:0005576">
    <property type="term" value="C:extracellular region"/>
    <property type="evidence" value="ECO:0007669"/>
    <property type="project" value="GOC"/>
</dbReference>
<feature type="coiled-coil region" evidence="1">
    <location>
        <begin position="18"/>
        <end position="178"/>
    </location>
</feature>
<dbReference type="Proteomes" id="UP000261520">
    <property type="component" value="Unplaced"/>
</dbReference>
<reference evidence="2" key="1">
    <citation type="submission" date="2025-08" db="UniProtKB">
        <authorList>
            <consortium name="Ensembl"/>
        </authorList>
    </citation>
    <scope>IDENTIFICATION</scope>
</reference>
<evidence type="ECO:0000313" key="3">
    <source>
        <dbReference type="Proteomes" id="UP000261520"/>
    </source>
</evidence>
<sequence length="796" mass="92710">ESEIDDGSMEIYRVNENLVRLQYKLEDLHQTKAEAANKHHQTLKQLESKKCQFSSSTNQHKQMKSNVSRLQSEMDSLMRNLTFTQDVSNELHSNVKAMRSATHKAEAEKFQAEEQKLKQDLYVERLTKEMERLTEQVALYNAQTSAQADETQAAKEALSEAEMEMASLLMAHKQLLQQWNSSLVGMRRRGEAFTAMQETERLLEHQLLSLDRDIKGYKKTITGEQEQNEILTMQLNRAQMDNATTKSLINQKQAQEEAMQTHYSTILRTLQETERNLETSKLEAEVKDQRRQMEKESALRLELEDKIVSALQQKLTHNKAAKCSQKLSEKLFALKKEKITQLWQLENEIAAADLESTEIDQNLDNLEFTQKKLNEESAKMDKLLSDQMSKISSLMFSIGQKQSIITKIKKKIDQIAAVTGTEDLSPMQIKADAMKAQIEELETNKNRDHRLWIQKQVTLVGLTQELEKTSKNILQLETEYTCLQQERVRIESKYEQNMQKNTRVLRRDLTRLNTFLSKNIQLSQTLEQDNALMQTDFTKILQNEELESIKMRMKWEKTAEEKERLFNCLVEAEFVFSQYHLFKETYSAVQGEEEQADIQRLKAEIHRMEVRLTQLMKERERLLRESEATVARRETIVLRRESILHSSPNKQSTKGELQRLIQSLQRKINNTHKVLHLWVHSRSQKQQIIDLSGNSFALEQDTANLQDSKEKNLFQLVVLQSRSKKLQSVKDNRYKPLSNSESIRAALHSQVEKVHMTNTILQRMCDDFPQHQGAMRRLTLALSTQLQEKVPDLEVC</sequence>
<evidence type="ECO:0000313" key="2">
    <source>
        <dbReference type="Ensembl" id="ENSPMGP00000012472.1"/>
    </source>
</evidence>
<dbReference type="AlphaFoldDB" id="A0A3B4A5Z1"/>